<name>A0A0A9AIA4_ARUDO</name>
<accession>A0A0A9AIA4</accession>
<protein>
    <submittedName>
        <fullName evidence="1">Uncharacterized protein</fullName>
    </submittedName>
</protein>
<sequence length="24" mass="2865">MFYFYTSCLSMQSKFSLNHVGWMG</sequence>
<dbReference type="EMBL" id="GBRH01248317">
    <property type="protein sequence ID" value="JAD49578.1"/>
    <property type="molecule type" value="Transcribed_RNA"/>
</dbReference>
<dbReference type="AlphaFoldDB" id="A0A0A9AIA4"/>
<proteinExistence type="predicted"/>
<reference evidence="1" key="1">
    <citation type="submission" date="2014-09" db="EMBL/GenBank/DDBJ databases">
        <authorList>
            <person name="Magalhaes I.L.F."/>
            <person name="Oliveira U."/>
            <person name="Santos F.R."/>
            <person name="Vidigal T.H.D.A."/>
            <person name="Brescovit A.D."/>
            <person name="Santos A.J."/>
        </authorList>
    </citation>
    <scope>NUCLEOTIDE SEQUENCE</scope>
    <source>
        <tissue evidence="1">Shoot tissue taken approximately 20 cm above the soil surface</tissue>
    </source>
</reference>
<evidence type="ECO:0000313" key="1">
    <source>
        <dbReference type="EMBL" id="JAD49578.1"/>
    </source>
</evidence>
<reference evidence="1" key="2">
    <citation type="journal article" date="2015" name="Data Brief">
        <title>Shoot transcriptome of the giant reed, Arundo donax.</title>
        <authorList>
            <person name="Barrero R.A."/>
            <person name="Guerrero F.D."/>
            <person name="Moolhuijzen P."/>
            <person name="Goolsby J.A."/>
            <person name="Tidwell J."/>
            <person name="Bellgard S.E."/>
            <person name="Bellgard M.I."/>
        </authorList>
    </citation>
    <scope>NUCLEOTIDE SEQUENCE</scope>
    <source>
        <tissue evidence="1">Shoot tissue taken approximately 20 cm above the soil surface</tissue>
    </source>
</reference>
<organism evidence="1">
    <name type="scientific">Arundo donax</name>
    <name type="common">Giant reed</name>
    <name type="synonym">Donax arundinaceus</name>
    <dbReference type="NCBI Taxonomy" id="35708"/>
    <lineage>
        <taxon>Eukaryota</taxon>
        <taxon>Viridiplantae</taxon>
        <taxon>Streptophyta</taxon>
        <taxon>Embryophyta</taxon>
        <taxon>Tracheophyta</taxon>
        <taxon>Spermatophyta</taxon>
        <taxon>Magnoliopsida</taxon>
        <taxon>Liliopsida</taxon>
        <taxon>Poales</taxon>
        <taxon>Poaceae</taxon>
        <taxon>PACMAD clade</taxon>
        <taxon>Arundinoideae</taxon>
        <taxon>Arundineae</taxon>
        <taxon>Arundo</taxon>
    </lineage>
</organism>